<name>A0A1B2E625_9BACL</name>
<reference evidence="3" key="1">
    <citation type="submission" date="2016-08" db="EMBL/GenBank/DDBJ databases">
        <title>Complete Genome Seqeunce of Paenibacillus sp. nov. IHBB 9852 from high altitute lake of Indian trans-Himalayas.</title>
        <authorList>
            <person name="Kiran S."/>
            <person name="Swarnkar M.K."/>
            <person name="Rana A."/>
            <person name="Tewari R."/>
            <person name="Gulati A."/>
        </authorList>
    </citation>
    <scope>NUCLEOTIDE SEQUENCE [LARGE SCALE GENOMIC DNA]</scope>
    <source>
        <strain evidence="3">IHBB 9852</strain>
    </source>
</reference>
<organism evidence="3">
    <name type="scientific">Paenibacillus ihbetae</name>
    <dbReference type="NCBI Taxonomy" id="1870820"/>
    <lineage>
        <taxon>Bacteria</taxon>
        <taxon>Bacillati</taxon>
        <taxon>Bacillota</taxon>
        <taxon>Bacilli</taxon>
        <taxon>Bacillales</taxon>
        <taxon>Paenibacillaceae</taxon>
        <taxon>Paenibacillus</taxon>
    </lineage>
</organism>
<evidence type="ECO:0000313" key="3">
    <source>
        <dbReference type="EMBL" id="ANY75424.1"/>
    </source>
</evidence>
<dbReference type="Pfam" id="PF07833">
    <property type="entry name" value="Cu_amine_oxidN1"/>
    <property type="match status" value="1"/>
</dbReference>
<sequence length="227" mass="24466">MKKKFVALLSAATLVGGMTIGASAAPALQKITAHLNWGITYEVNGKQWTPKDQSGNRIAAISYNNTTYLPVRAVSDALGVAVEYDNKAQKIKLGEKSATTPITSEDIKLSYDSVISKDKQHTVHNGKDYGSGVLLNNVNIGEKRFTLKPGGKHQTLELSVLPVKVTKEILVKIMSGDVLLKEVVISPSDSIQTVTVDIDGAKEIEVSAKYAKVEIGDDTLFFAGTYK</sequence>
<dbReference type="InterPro" id="IPR012854">
    <property type="entry name" value="Cu_amine_oxidase-like_N"/>
</dbReference>
<evidence type="ECO:0000256" key="1">
    <source>
        <dbReference type="SAM" id="SignalP"/>
    </source>
</evidence>
<dbReference type="KEGG" id="pib:BBD41_24205"/>
<dbReference type="AlphaFoldDB" id="A0A1B2E625"/>
<evidence type="ECO:0000259" key="2">
    <source>
        <dbReference type="Pfam" id="PF07833"/>
    </source>
</evidence>
<dbReference type="EMBL" id="CP016809">
    <property type="protein sequence ID" value="ANY75424.1"/>
    <property type="molecule type" value="Genomic_DNA"/>
</dbReference>
<feature type="chain" id="PRO_5008535541" evidence="1">
    <location>
        <begin position="25"/>
        <end position="227"/>
    </location>
</feature>
<accession>A0A1B2E625</accession>
<feature type="signal peptide" evidence="1">
    <location>
        <begin position="1"/>
        <end position="24"/>
    </location>
</feature>
<feature type="domain" description="Copper amine oxidase-like N-terminal" evidence="2">
    <location>
        <begin position="59"/>
        <end position="122"/>
    </location>
</feature>
<gene>
    <name evidence="3" type="ORF">BBD41_24205</name>
</gene>
<dbReference type="RefSeq" id="WP_099479165.1">
    <property type="nucleotide sequence ID" value="NZ_CP016809.1"/>
</dbReference>
<protein>
    <submittedName>
        <fullName evidence="3">Copper amine oxidase</fullName>
    </submittedName>
</protein>
<keyword evidence="1" id="KW-0732">Signal</keyword>
<proteinExistence type="predicted"/>